<name>A0ABT7VT48_9GAMM</name>
<accession>A0ABT7VT48</accession>
<comment type="caution">
    <text evidence="1">The sequence shown here is derived from an EMBL/GenBank/DDBJ whole genome shotgun (WGS) entry which is preliminary data.</text>
</comment>
<dbReference type="Proteomes" id="UP001171945">
    <property type="component" value="Unassembled WGS sequence"/>
</dbReference>
<organism evidence="1 2">
    <name type="scientific">Candidatus Marithioploca araucensis</name>
    <dbReference type="NCBI Taxonomy" id="70273"/>
    <lineage>
        <taxon>Bacteria</taxon>
        <taxon>Pseudomonadati</taxon>
        <taxon>Pseudomonadota</taxon>
        <taxon>Gammaproteobacteria</taxon>
        <taxon>Thiotrichales</taxon>
        <taxon>Thiotrichaceae</taxon>
        <taxon>Candidatus Marithioploca</taxon>
    </lineage>
</organism>
<sequence>MYIFSDYIQYKAASRGFALEQIEQILRYSEERYFDTATHRMIAIGKHDNRLVMIPYEITADAITPITVHATTRQQIKFRLKTGRFIHE</sequence>
<evidence type="ECO:0000313" key="2">
    <source>
        <dbReference type="Proteomes" id="UP001171945"/>
    </source>
</evidence>
<dbReference type="EMBL" id="JAUCGM010000268">
    <property type="protein sequence ID" value="MDM8562741.1"/>
    <property type="molecule type" value="Genomic_DNA"/>
</dbReference>
<evidence type="ECO:0008006" key="3">
    <source>
        <dbReference type="Google" id="ProtNLM"/>
    </source>
</evidence>
<gene>
    <name evidence="1" type="ORF">QUF54_05245</name>
</gene>
<keyword evidence="2" id="KW-1185">Reference proteome</keyword>
<protein>
    <recommendedName>
        <fullName evidence="3">DUF4258 domain-containing protein</fullName>
    </recommendedName>
</protein>
<reference evidence="1" key="1">
    <citation type="submission" date="2023-06" db="EMBL/GenBank/DDBJ databases">
        <title>Uncultivated large filamentous bacteria from sulfidic sediments reveal new species and different genomic features in energy metabolism and defense.</title>
        <authorList>
            <person name="Fonseca A."/>
        </authorList>
    </citation>
    <scope>NUCLEOTIDE SEQUENCE</scope>
    <source>
        <strain evidence="1">HSG4</strain>
    </source>
</reference>
<evidence type="ECO:0000313" key="1">
    <source>
        <dbReference type="EMBL" id="MDM8562741.1"/>
    </source>
</evidence>
<proteinExistence type="predicted"/>